<dbReference type="Gene3D" id="1.10.8.60">
    <property type="match status" value="1"/>
</dbReference>
<dbReference type="Gene3D" id="1.10.1750.10">
    <property type="match status" value="1"/>
</dbReference>
<dbReference type="PROSITE" id="PS01008">
    <property type="entry name" value="DNAA"/>
    <property type="match status" value="1"/>
</dbReference>
<accession>A0A1M7KLT2</accession>
<evidence type="ECO:0000313" key="16">
    <source>
        <dbReference type="EMBL" id="TDS33852.1"/>
    </source>
</evidence>
<dbReference type="EMBL" id="SOAA01000003">
    <property type="protein sequence ID" value="TDS33852.1"/>
    <property type="molecule type" value="Genomic_DNA"/>
</dbReference>
<dbReference type="InterPro" id="IPR001957">
    <property type="entry name" value="Chromosome_initiator_DnaA"/>
</dbReference>
<comment type="domain">
    <text evidence="8">Domain I is involved in oligomerization and binding regulators, domain II is flexibile and of varying length in different bacteria, domain III forms the AAA+ region, while domain IV binds dsDNA.</text>
</comment>
<dbReference type="STRING" id="54121.SAMN04515653_1137"/>
<dbReference type="GeneID" id="57013855"/>
<dbReference type="SMART" id="SM00760">
    <property type="entry name" value="Bac_DnaA_C"/>
    <property type="match status" value="1"/>
</dbReference>
<feature type="binding site" evidence="8">
    <location>
        <position position="176"/>
    </location>
    <ligand>
        <name>ATP</name>
        <dbReference type="ChEBI" id="CHEBI:30616"/>
    </ligand>
</feature>
<dbReference type="GO" id="GO:0006275">
    <property type="term" value="P:regulation of DNA replication"/>
    <property type="evidence" value="ECO:0007669"/>
    <property type="project" value="UniProtKB-UniRule"/>
</dbReference>
<comment type="function">
    <text evidence="8 10">Plays an essential role in the initiation and regulation of chromosomal replication. ATP-DnaA binds to the origin of replication (oriC) to initiate formation of the DNA replication initiation complex once per cell cycle. Binds the DnaA box (a 9 base pair repeat at the origin) and separates the double-stranded (ds)DNA. Forms a right-handed helical filament on oriC DNA; dsDNA binds to the exterior of the filament while single-stranded (ss)DNA is stabiized in the filament's interior. The ATP-DnaA-oriC complex binds and stabilizes one strand of the AT-rich DNA unwinding element (DUE), permitting loading of DNA polymerase. After initiation quickly degrades to an ADP-DnaA complex that is not apt for DNA replication. Binds acidic phospholipids.</text>
</comment>
<evidence type="ECO:0000256" key="12">
    <source>
        <dbReference type="SAM" id="MobiDB-lite"/>
    </source>
</evidence>
<keyword evidence="4 8" id="KW-0547">Nucleotide-binding</keyword>
<evidence type="ECO:0000313" key="20">
    <source>
        <dbReference type="Proteomes" id="UP000295758"/>
    </source>
</evidence>
<feature type="domain" description="AAA+ ATPase" evidence="13">
    <location>
        <begin position="162"/>
        <end position="290"/>
    </location>
</feature>
<dbReference type="SUPFAM" id="SSF48295">
    <property type="entry name" value="TrpR-like"/>
    <property type="match status" value="1"/>
</dbReference>
<protein>
    <recommendedName>
        <fullName evidence="8 9">Chromosomal replication initiator protein DnaA</fullName>
    </recommendedName>
</protein>
<feature type="binding site" evidence="8">
    <location>
        <position position="177"/>
    </location>
    <ligand>
        <name>ATP</name>
        <dbReference type="ChEBI" id="CHEBI:30616"/>
    </ligand>
</feature>
<dbReference type="GO" id="GO:0003688">
    <property type="term" value="F:DNA replication origin binding"/>
    <property type="evidence" value="ECO:0007669"/>
    <property type="project" value="UniProtKB-UniRule"/>
</dbReference>
<evidence type="ECO:0000256" key="1">
    <source>
        <dbReference type="ARBA" id="ARBA00006583"/>
    </source>
</evidence>
<dbReference type="InterPro" id="IPR003593">
    <property type="entry name" value="AAA+_ATPase"/>
</dbReference>
<feature type="region of interest" description="Domain III, AAA+ region" evidence="8">
    <location>
        <begin position="129"/>
        <end position="345"/>
    </location>
</feature>
<evidence type="ECO:0000259" key="13">
    <source>
        <dbReference type="SMART" id="SM00382"/>
    </source>
</evidence>
<reference evidence="16 20" key="2">
    <citation type="submission" date="2019-03" db="EMBL/GenBank/DDBJ databases">
        <title>Deep subsurface shale carbon reservoir microbial communities from Ohio and West Virginia, USA.</title>
        <authorList>
            <person name="Wrighton K."/>
        </authorList>
    </citation>
    <scope>NUCLEOTIDE SEQUENCE [LARGE SCALE GENOMIC DNA]</scope>
    <source>
        <strain evidence="16 20">UTICA-S4D12</strain>
    </source>
</reference>
<dbReference type="Proteomes" id="UP000295472">
    <property type="component" value="Unassembled WGS sequence"/>
</dbReference>
<sequence>MSFSQKELDHIWNKTLENIKEKITNPSFNTWFSETKAVMTTAENQLVLQVPNNFIQEWIESQYTDLIENILEDLTGNKWTLILLTPKEVKKFKENKKNKTNQEEDTDKVEVAEKNTEEDKIESELKQNGFNPKYTFDTFVVGNSNRFAHAASLAVAEAPAKAYNPLFIYGDVGLGKTHLMQAIAHFILKNNPDYKVVYVSSETFTNELINSIKDDSTVDFRDKYRNIDILLVDDIQFLAGKERTQEEFFHTFNTLHESNRQLIISSDRPPKEIPTLEERLRSRFEWGLITDIQKPDLETRIAILRKKADIENLTIPNEVVIYIANKIQSNIRELEGALVKVIAYSSLVDREIDVDLAREALKDLVNKKKNEQIEVNIERIKKIIIEDYNLRMEDMHSKKRTQNIAFPRQIAMYLSRELTDFSLPHIGDEFGGRDHTTVIHAHNKIKEKIKNEDDFNNKIERLIDTIKHG</sequence>
<dbReference type="AlphaFoldDB" id="A0A1M7KLT2"/>
<keyword evidence="7 8" id="KW-0238">DNA-binding</keyword>
<reference evidence="15 18" key="1">
    <citation type="submission" date="2016-10" db="EMBL/GenBank/DDBJ databases">
        <authorList>
            <person name="de Groot N.N."/>
        </authorList>
    </citation>
    <scope>NUCLEOTIDE SEQUENCE [LARGE SCALE GENOMIC DNA]</scope>
    <source>
        <strain evidence="15 18">WG7</strain>
    </source>
</reference>
<dbReference type="NCBIfam" id="NF010686">
    <property type="entry name" value="PRK14086.1"/>
    <property type="match status" value="1"/>
</dbReference>
<dbReference type="GO" id="GO:0008289">
    <property type="term" value="F:lipid binding"/>
    <property type="evidence" value="ECO:0007669"/>
    <property type="project" value="UniProtKB-KW"/>
</dbReference>
<evidence type="ECO:0000313" key="17">
    <source>
        <dbReference type="EMBL" id="TDX37025.1"/>
    </source>
</evidence>
<feature type="binding site" evidence="8">
    <location>
        <position position="175"/>
    </location>
    <ligand>
        <name>ATP</name>
        <dbReference type="ChEBI" id="CHEBI:30616"/>
    </ligand>
</feature>
<dbReference type="PANTHER" id="PTHR30050:SF2">
    <property type="entry name" value="CHROMOSOMAL REPLICATION INITIATOR PROTEIN DNAA"/>
    <property type="match status" value="1"/>
</dbReference>
<evidence type="ECO:0000256" key="8">
    <source>
        <dbReference type="HAMAP-Rule" id="MF_00377"/>
    </source>
</evidence>
<dbReference type="InterPro" id="IPR024633">
    <property type="entry name" value="DnaA_N_dom"/>
</dbReference>
<dbReference type="GO" id="GO:0005886">
    <property type="term" value="C:plasma membrane"/>
    <property type="evidence" value="ECO:0007669"/>
    <property type="project" value="TreeGrafter"/>
</dbReference>
<keyword evidence="2 8" id="KW-0963">Cytoplasm</keyword>
<evidence type="ECO:0000313" key="19">
    <source>
        <dbReference type="Proteomes" id="UP000295472"/>
    </source>
</evidence>
<feature type="binding site" evidence="8">
    <location>
        <position position="173"/>
    </location>
    <ligand>
        <name>ATP</name>
        <dbReference type="ChEBI" id="CHEBI:30616"/>
    </ligand>
</feature>
<dbReference type="Gene3D" id="3.30.300.180">
    <property type="match status" value="1"/>
</dbReference>
<dbReference type="SMART" id="SM00382">
    <property type="entry name" value="AAA"/>
    <property type="match status" value="1"/>
</dbReference>
<reference evidence="17 19" key="3">
    <citation type="submission" date="2019-03" db="EMBL/GenBank/DDBJ databases">
        <title>Subsurface microbial communities from deep shales in Ohio and West Virginia, USA.</title>
        <authorList>
            <person name="Wrighton K."/>
        </authorList>
    </citation>
    <scope>NUCLEOTIDE SEQUENCE [LARGE SCALE GENOMIC DNA]</scope>
    <source>
        <strain evidence="17 19">DSMZ 11287</strain>
    </source>
</reference>
<dbReference type="InterPro" id="IPR038454">
    <property type="entry name" value="DnaA_N_sf"/>
</dbReference>
<dbReference type="Proteomes" id="UP000198945">
    <property type="component" value="Unassembled WGS sequence"/>
</dbReference>
<feature type="region of interest" description="Disordered" evidence="12">
    <location>
        <begin position="95"/>
        <end position="122"/>
    </location>
</feature>
<dbReference type="InterPro" id="IPR013159">
    <property type="entry name" value="DnaA_C"/>
</dbReference>
<comment type="subunit">
    <text evidence="8">Oligomerizes as a right-handed, spiral filament on DNA at oriC.</text>
</comment>
<keyword evidence="6 8" id="KW-0446">Lipid-binding</keyword>
<comment type="caution">
    <text evidence="8">Lacks conserved residue(s) required for the propagation of feature annotation.</text>
</comment>
<dbReference type="InterPro" id="IPR013317">
    <property type="entry name" value="DnaA_dom"/>
</dbReference>
<feature type="region of interest" description="Domain I, interacts with DnaA modulators" evidence="8">
    <location>
        <begin position="1"/>
        <end position="119"/>
    </location>
</feature>
<dbReference type="HAMAP" id="MF_00377">
    <property type="entry name" value="DnaA_bact"/>
    <property type="match status" value="1"/>
</dbReference>
<dbReference type="InterPro" id="IPR027417">
    <property type="entry name" value="P-loop_NTPase"/>
</dbReference>
<dbReference type="RefSeq" id="WP_073157938.1">
    <property type="nucleotide sequence ID" value="NZ_FNDF01000008.1"/>
</dbReference>
<evidence type="ECO:0000256" key="5">
    <source>
        <dbReference type="ARBA" id="ARBA00022840"/>
    </source>
</evidence>
<feature type="domain" description="Chromosomal replication initiator DnaA C-terminal" evidence="14">
    <location>
        <begin position="376"/>
        <end position="445"/>
    </location>
</feature>
<dbReference type="GO" id="GO:0006270">
    <property type="term" value="P:DNA replication initiation"/>
    <property type="evidence" value="ECO:0007669"/>
    <property type="project" value="UniProtKB-UniRule"/>
</dbReference>
<evidence type="ECO:0000256" key="2">
    <source>
        <dbReference type="ARBA" id="ARBA00022490"/>
    </source>
</evidence>
<dbReference type="OrthoDB" id="9807019at2"/>
<evidence type="ECO:0000259" key="14">
    <source>
        <dbReference type="SMART" id="SM00760"/>
    </source>
</evidence>
<dbReference type="PANTHER" id="PTHR30050">
    <property type="entry name" value="CHROMOSOMAL REPLICATION INITIATOR PROTEIN DNAA"/>
    <property type="match status" value="1"/>
</dbReference>
<dbReference type="FunFam" id="3.40.50.300:FF:000150">
    <property type="entry name" value="Chromosomal replication initiator protein DnaA"/>
    <property type="match status" value="1"/>
</dbReference>
<evidence type="ECO:0000256" key="4">
    <source>
        <dbReference type="ARBA" id="ARBA00022741"/>
    </source>
</evidence>
<dbReference type="EMBL" id="SOEF01000045">
    <property type="protein sequence ID" value="TDX37025.1"/>
    <property type="molecule type" value="Genomic_DNA"/>
</dbReference>
<dbReference type="Pfam" id="PF11638">
    <property type="entry name" value="DnaA_N"/>
    <property type="match status" value="1"/>
</dbReference>
<evidence type="ECO:0000313" key="18">
    <source>
        <dbReference type="Proteomes" id="UP000198945"/>
    </source>
</evidence>
<evidence type="ECO:0000256" key="11">
    <source>
        <dbReference type="RuleBase" id="RU004227"/>
    </source>
</evidence>
<name>A0A1M7KLT2_9FIRM</name>
<comment type="subcellular location">
    <subcellularLocation>
        <location evidence="8">Cytoplasm</location>
    </subcellularLocation>
</comment>
<evidence type="ECO:0000256" key="6">
    <source>
        <dbReference type="ARBA" id="ARBA00023121"/>
    </source>
</evidence>
<evidence type="ECO:0000256" key="9">
    <source>
        <dbReference type="NCBIfam" id="TIGR00362"/>
    </source>
</evidence>
<dbReference type="EMBL" id="FNEH01000013">
    <property type="protein sequence ID" value="SDI74709.1"/>
    <property type="molecule type" value="Genomic_DNA"/>
</dbReference>
<dbReference type="InterPro" id="IPR018312">
    <property type="entry name" value="Chromosome_initiator_DnaA_CS"/>
</dbReference>
<dbReference type="Pfam" id="PF00308">
    <property type="entry name" value="Bac_DnaA"/>
    <property type="match status" value="1"/>
</dbReference>
<evidence type="ECO:0000313" key="15">
    <source>
        <dbReference type="EMBL" id="SDI74709.1"/>
    </source>
</evidence>
<dbReference type="SUPFAM" id="SSF52540">
    <property type="entry name" value="P-loop containing nucleoside triphosphate hydrolases"/>
    <property type="match status" value="1"/>
</dbReference>
<gene>
    <name evidence="8" type="primary">dnaA</name>
    <name evidence="16" type="ORF">BY453_1037</name>
    <name evidence="17" type="ORF">C7954_1457</name>
    <name evidence="15" type="ORF">SAMN04515654_11361</name>
</gene>
<dbReference type="FunFam" id="1.10.8.60:FF:000003">
    <property type="entry name" value="Chromosomal replication initiator protein DnaA"/>
    <property type="match status" value="1"/>
</dbReference>
<keyword evidence="3 8" id="KW-0235">DNA replication</keyword>
<evidence type="ECO:0000256" key="10">
    <source>
        <dbReference type="RuleBase" id="RU000577"/>
    </source>
</evidence>
<dbReference type="InterPro" id="IPR010921">
    <property type="entry name" value="Trp_repressor/repl_initiator"/>
</dbReference>
<dbReference type="NCBIfam" id="TIGR00362">
    <property type="entry name" value="DnaA"/>
    <property type="match status" value="1"/>
</dbReference>
<dbReference type="Pfam" id="PF08299">
    <property type="entry name" value="Bac_DnaA_C"/>
    <property type="match status" value="1"/>
</dbReference>
<dbReference type="Proteomes" id="UP000295758">
    <property type="component" value="Unassembled WGS sequence"/>
</dbReference>
<dbReference type="InterPro" id="IPR020591">
    <property type="entry name" value="Chromosome_initiator_DnaA-like"/>
</dbReference>
<dbReference type="GO" id="GO:0005737">
    <property type="term" value="C:cytoplasm"/>
    <property type="evidence" value="ECO:0007669"/>
    <property type="project" value="UniProtKB-SubCell"/>
</dbReference>
<proteinExistence type="inferred from homology"/>
<evidence type="ECO:0000256" key="3">
    <source>
        <dbReference type="ARBA" id="ARBA00022705"/>
    </source>
</evidence>
<keyword evidence="5 8" id="KW-0067">ATP-binding</keyword>
<dbReference type="GO" id="GO:0005524">
    <property type="term" value="F:ATP binding"/>
    <property type="evidence" value="ECO:0007669"/>
    <property type="project" value="UniProtKB-UniRule"/>
</dbReference>
<dbReference type="Gene3D" id="3.40.50.300">
    <property type="entry name" value="P-loop containing nucleotide triphosphate hydrolases"/>
    <property type="match status" value="1"/>
</dbReference>
<feature type="region of interest" description="Domain IV, binds dsDNA" evidence="8">
    <location>
        <begin position="346"/>
        <end position="469"/>
    </location>
</feature>
<organism evidence="16 20">
    <name type="scientific">Halanaerobium congolense</name>
    <dbReference type="NCBI Taxonomy" id="54121"/>
    <lineage>
        <taxon>Bacteria</taxon>
        <taxon>Bacillati</taxon>
        <taxon>Bacillota</taxon>
        <taxon>Clostridia</taxon>
        <taxon>Halanaerobiales</taxon>
        <taxon>Halanaerobiaceae</taxon>
        <taxon>Halanaerobium</taxon>
    </lineage>
</organism>
<dbReference type="CDD" id="cd00009">
    <property type="entry name" value="AAA"/>
    <property type="match status" value="1"/>
</dbReference>
<dbReference type="PRINTS" id="PR00051">
    <property type="entry name" value="DNAA"/>
</dbReference>
<dbReference type="CDD" id="cd06571">
    <property type="entry name" value="Bac_DnaA_C"/>
    <property type="match status" value="1"/>
</dbReference>
<evidence type="ECO:0000256" key="7">
    <source>
        <dbReference type="ARBA" id="ARBA00023125"/>
    </source>
</evidence>
<comment type="similarity">
    <text evidence="1 8 11">Belongs to the DnaA family.</text>
</comment>